<dbReference type="Gene3D" id="1.10.490.10">
    <property type="entry name" value="Globins"/>
    <property type="match status" value="1"/>
</dbReference>
<dbReference type="InterPro" id="IPR044398">
    <property type="entry name" value="Globin-sensor_dom"/>
</dbReference>
<keyword evidence="5" id="KW-1185">Reference proteome</keyword>
<protein>
    <submittedName>
        <fullName evidence="4">Globin-coupled sensor protein</fullName>
    </submittedName>
</protein>
<reference evidence="4 5" key="1">
    <citation type="submission" date="2023-07" db="EMBL/GenBank/DDBJ databases">
        <title>Bacillus lucianemedeirus sp. nov, a new species isolated from an immunobiological production facility.</title>
        <authorList>
            <person name="Costa L.V."/>
            <person name="Miranda R.V.S.L."/>
            <person name="Brandao M.L.L."/>
            <person name="Reis C.M.F."/>
            <person name="Frazao A.M."/>
            <person name="Cruz F.V."/>
            <person name="Baio P.V.P."/>
            <person name="Veras J.F.C."/>
            <person name="Ramos J.N."/>
            <person name="Vieira V."/>
        </authorList>
    </citation>
    <scope>NUCLEOTIDE SEQUENCE [LARGE SCALE GENOMIC DNA]</scope>
    <source>
        <strain evidence="4 5">B190/17</strain>
    </source>
</reference>
<dbReference type="SMART" id="SM00283">
    <property type="entry name" value="MA"/>
    <property type="match status" value="1"/>
</dbReference>
<evidence type="ECO:0000259" key="3">
    <source>
        <dbReference type="PROSITE" id="PS50111"/>
    </source>
</evidence>
<sequence length="436" mass="49189">MDKLFKWKNKRKEESSISEHVTTQMPMIDLHTHPELKKQIELIDLTEQDLALIKSFQPLVTKNIDEIVSVFYNKVLAVPVLRQIIEERSTIDRLKQTLSTYIIGMFNGEINAPSIEKRVKVAQMHFKIGLEPKWYMGTFQQVKEVIIRVVNKELPSNDRQEQAMISISKLINFEMQIVLEEYEQENAKLRDQQYEQVKSELKNKISYISEGLADLAEKTSVSVEQVDLRTSGISDSIHANVESVKQIQADAAEGHEMVQQLESHMKFIAGSTEHMEEIIGQLKSSSDKITDIIAMVKQIAEQTNLLALNASIEAARAGTHGSGFAVVAQEVRKLAQQSKHSVEQITQLVYDSASLTNQAVNTTVDVKHKVNMGLEDSAQTQKKFHQILMSIEKNNRHMNGVEADVTELAQVIKSSSSDTRKVAESAESLYQTASKL</sequence>
<dbReference type="PANTHER" id="PTHR32089">
    <property type="entry name" value="METHYL-ACCEPTING CHEMOTAXIS PROTEIN MCPB"/>
    <property type="match status" value="1"/>
</dbReference>
<comment type="caution">
    <text evidence="4">The sequence shown here is derived from an EMBL/GenBank/DDBJ whole genome shotgun (WGS) entry which is preliminary data.</text>
</comment>
<dbReference type="InterPro" id="IPR004089">
    <property type="entry name" value="MCPsignal_dom"/>
</dbReference>
<dbReference type="InterPro" id="IPR039379">
    <property type="entry name" value="Protoglobin_sensor_dom"/>
</dbReference>
<organism evidence="4 5">
    <name type="scientific">Bacillus lumedeiriae</name>
    <dbReference type="NCBI Taxonomy" id="3058829"/>
    <lineage>
        <taxon>Bacteria</taxon>
        <taxon>Bacillati</taxon>
        <taxon>Bacillota</taxon>
        <taxon>Bacilli</taxon>
        <taxon>Bacillales</taxon>
        <taxon>Bacillaceae</taxon>
        <taxon>Bacillus</taxon>
    </lineage>
</organism>
<dbReference type="CDD" id="cd01068">
    <property type="entry name" value="globin_sensor"/>
    <property type="match status" value="1"/>
</dbReference>
<dbReference type="SUPFAM" id="SSF46458">
    <property type="entry name" value="Globin-like"/>
    <property type="match status" value="1"/>
</dbReference>
<dbReference type="EMBL" id="JAUIYO010000021">
    <property type="protein sequence ID" value="MFK2827090.1"/>
    <property type="molecule type" value="Genomic_DNA"/>
</dbReference>
<dbReference type="SUPFAM" id="SSF58104">
    <property type="entry name" value="Methyl-accepting chemotaxis protein (MCP) signaling domain"/>
    <property type="match status" value="1"/>
</dbReference>
<dbReference type="PROSITE" id="PS50111">
    <property type="entry name" value="CHEMOTAXIS_TRANSDUC_2"/>
    <property type="match status" value="1"/>
</dbReference>
<name>A0ABW8ID38_9BACI</name>
<evidence type="ECO:0000313" key="4">
    <source>
        <dbReference type="EMBL" id="MFK2827090.1"/>
    </source>
</evidence>
<proteinExistence type="predicted"/>
<dbReference type="Proteomes" id="UP001619911">
    <property type="component" value="Unassembled WGS sequence"/>
</dbReference>
<evidence type="ECO:0000313" key="5">
    <source>
        <dbReference type="Proteomes" id="UP001619911"/>
    </source>
</evidence>
<evidence type="ECO:0000256" key="1">
    <source>
        <dbReference type="ARBA" id="ARBA00023224"/>
    </source>
</evidence>
<evidence type="ECO:0000256" key="2">
    <source>
        <dbReference type="PROSITE-ProRule" id="PRU00284"/>
    </source>
</evidence>
<keyword evidence="1 2" id="KW-0807">Transducer</keyword>
<dbReference type="Gene3D" id="1.10.287.950">
    <property type="entry name" value="Methyl-accepting chemotaxis protein"/>
    <property type="match status" value="1"/>
</dbReference>
<gene>
    <name evidence="4" type="ORF">QYG89_15705</name>
</gene>
<dbReference type="Pfam" id="PF00015">
    <property type="entry name" value="MCPsignal"/>
    <property type="match status" value="1"/>
</dbReference>
<dbReference type="PANTHER" id="PTHR32089:SF112">
    <property type="entry name" value="LYSOZYME-LIKE PROTEIN-RELATED"/>
    <property type="match status" value="1"/>
</dbReference>
<dbReference type="InterPro" id="IPR012292">
    <property type="entry name" value="Globin/Proto"/>
</dbReference>
<dbReference type="InterPro" id="IPR009050">
    <property type="entry name" value="Globin-like_sf"/>
</dbReference>
<accession>A0ABW8ID38</accession>
<feature type="domain" description="Methyl-accepting transducer" evidence="3">
    <location>
        <begin position="217"/>
        <end position="430"/>
    </location>
</feature>
<dbReference type="Pfam" id="PF11563">
    <property type="entry name" value="Protoglobin"/>
    <property type="match status" value="1"/>
</dbReference>